<dbReference type="RefSeq" id="WP_345726784.1">
    <property type="nucleotide sequence ID" value="NZ_BAAAYN010000006.1"/>
</dbReference>
<keyword evidence="2" id="KW-1185">Reference proteome</keyword>
<dbReference type="Proteomes" id="UP001501676">
    <property type="component" value="Unassembled WGS sequence"/>
</dbReference>
<sequence>MHARYEVRVRGLLGPVLRLALGDVRCRALPRQSTIRGRLTEDDLDRLLARLDGSGVEVLCLSLESAASVDPDRVRP</sequence>
<name>A0ABP6SRE2_9ACTN</name>
<accession>A0ABP6SRE2</accession>
<organism evidence="1 2">
    <name type="scientific">Cryptosporangium minutisporangium</name>
    <dbReference type="NCBI Taxonomy" id="113569"/>
    <lineage>
        <taxon>Bacteria</taxon>
        <taxon>Bacillati</taxon>
        <taxon>Actinomycetota</taxon>
        <taxon>Actinomycetes</taxon>
        <taxon>Cryptosporangiales</taxon>
        <taxon>Cryptosporangiaceae</taxon>
        <taxon>Cryptosporangium</taxon>
    </lineage>
</organism>
<protein>
    <submittedName>
        <fullName evidence="1">Uncharacterized protein</fullName>
    </submittedName>
</protein>
<dbReference type="EMBL" id="BAAAYN010000006">
    <property type="protein sequence ID" value="GAA3383625.1"/>
    <property type="molecule type" value="Genomic_DNA"/>
</dbReference>
<evidence type="ECO:0000313" key="2">
    <source>
        <dbReference type="Proteomes" id="UP001501676"/>
    </source>
</evidence>
<comment type="caution">
    <text evidence="1">The sequence shown here is derived from an EMBL/GenBank/DDBJ whole genome shotgun (WGS) entry which is preliminary data.</text>
</comment>
<reference evidence="2" key="1">
    <citation type="journal article" date="2019" name="Int. J. Syst. Evol. Microbiol.">
        <title>The Global Catalogue of Microorganisms (GCM) 10K type strain sequencing project: providing services to taxonomists for standard genome sequencing and annotation.</title>
        <authorList>
            <consortium name="The Broad Institute Genomics Platform"/>
            <consortium name="The Broad Institute Genome Sequencing Center for Infectious Disease"/>
            <person name="Wu L."/>
            <person name="Ma J."/>
        </authorList>
    </citation>
    <scope>NUCLEOTIDE SEQUENCE [LARGE SCALE GENOMIC DNA]</scope>
    <source>
        <strain evidence="2">JCM 9458</strain>
    </source>
</reference>
<gene>
    <name evidence="1" type="ORF">GCM10020369_10210</name>
</gene>
<proteinExistence type="predicted"/>
<evidence type="ECO:0000313" key="1">
    <source>
        <dbReference type="EMBL" id="GAA3383625.1"/>
    </source>
</evidence>